<dbReference type="PROSITE" id="PS00151">
    <property type="entry name" value="ACYLPHOSPHATASE_2"/>
    <property type="match status" value="1"/>
</dbReference>
<dbReference type="InterPro" id="IPR001792">
    <property type="entry name" value="Acylphosphatase-like_dom"/>
</dbReference>
<organism evidence="9 10">
    <name type="scientific">Stenotrophobium rhamnosiphilum</name>
    <dbReference type="NCBI Taxonomy" id="2029166"/>
    <lineage>
        <taxon>Bacteria</taxon>
        <taxon>Pseudomonadati</taxon>
        <taxon>Pseudomonadota</taxon>
        <taxon>Gammaproteobacteria</taxon>
        <taxon>Nevskiales</taxon>
        <taxon>Nevskiaceae</taxon>
        <taxon>Stenotrophobium</taxon>
    </lineage>
</organism>
<dbReference type="SUPFAM" id="SSF54975">
    <property type="entry name" value="Acylphosphatase/BLUF domain-like"/>
    <property type="match status" value="1"/>
</dbReference>
<dbReference type="Pfam" id="PF00708">
    <property type="entry name" value="Acylphosphatase"/>
    <property type="match status" value="1"/>
</dbReference>
<evidence type="ECO:0000256" key="1">
    <source>
        <dbReference type="ARBA" id="ARBA00005614"/>
    </source>
</evidence>
<feature type="active site" evidence="5">
    <location>
        <position position="38"/>
    </location>
</feature>
<dbReference type="InterPro" id="IPR017968">
    <property type="entry name" value="Acylphosphatase_CS"/>
</dbReference>
<accession>A0A2T5MBK0</accession>
<evidence type="ECO:0000256" key="7">
    <source>
        <dbReference type="RuleBase" id="RU004168"/>
    </source>
</evidence>
<evidence type="ECO:0000256" key="4">
    <source>
        <dbReference type="ARBA" id="ARBA00047645"/>
    </source>
</evidence>
<comment type="caution">
    <text evidence="9">The sequence shown here is derived from an EMBL/GenBank/DDBJ whole genome shotgun (WGS) entry which is preliminary data.</text>
</comment>
<feature type="active site" evidence="5">
    <location>
        <position position="20"/>
    </location>
</feature>
<keyword evidence="5 6" id="KW-0378">Hydrolase</keyword>
<proteinExistence type="inferred from homology"/>
<evidence type="ECO:0000256" key="2">
    <source>
        <dbReference type="ARBA" id="ARBA00012150"/>
    </source>
</evidence>
<dbReference type="OrthoDB" id="5295388at2"/>
<evidence type="ECO:0000256" key="6">
    <source>
        <dbReference type="RuleBase" id="RU000553"/>
    </source>
</evidence>
<protein>
    <recommendedName>
        <fullName evidence="3 5">Acylphosphatase</fullName>
        <ecNumber evidence="2 5">3.6.1.7</ecNumber>
    </recommendedName>
</protein>
<dbReference type="RefSeq" id="WP_107941643.1">
    <property type="nucleotide sequence ID" value="NZ_QANS01000008.1"/>
</dbReference>
<comment type="similarity">
    <text evidence="1 7">Belongs to the acylphosphatase family.</text>
</comment>
<evidence type="ECO:0000313" key="9">
    <source>
        <dbReference type="EMBL" id="PTU29112.1"/>
    </source>
</evidence>
<dbReference type="EMBL" id="QANS01000008">
    <property type="protein sequence ID" value="PTU29112.1"/>
    <property type="molecule type" value="Genomic_DNA"/>
</dbReference>
<evidence type="ECO:0000313" key="10">
    <source>
        <dbReference type="Proteomes" id="UP000244248"/>
    </source>
</evidence>
<dbReference type="Proteomes" id="UP000244248">
    <property type="component" value="Unassembled WGS sequence"/>
</dbReference>
<dbReference type="PANTHER" id="PTHR47268">
    <property type="entry name" value="ACYLPHOSPHATASE"/>
    <property type="match status" value="1"/>
</dbReference>
<dbReference type="PRINTS" id="PR00112">
    <property type="entry name" value="ACYLPHPHTASE"/>
</dbReference>
<dbReference type="PANTHER" id="PTHR47268:SF4">
    <property type="entry name" value="ACYLPHOSPHATASE"/>
    <property type="match status" value="1"/>
</dbReference>
<dbReference type="InterPro" id="IPR036046">
    <property type="entry name" value="Acylphosphatase-like_dom_sf"/>
</dbReference>
<dbReference type="InterPro" id="IPR020456">
    <property type="entry name" value="Acylphosphatase"/>
</dbReference>
<comment type="catalytic activity">
    <reaction evidence="4 5 6">
        <text>an acyl phosphate + H2O = a carboxylate + phosphate + H(+)</text>
        <dbReference type="Rhea" id="RHEA:14965"/>
        <dbReference type="ChEBI" id="CHEBI:15377"/>
        <dbReference type="ChEBI" id="CHEBI:15378"/>
        <dbReference type="ChEBI" id="CHEBI:29067"/>
        <dbReference type="ChEBI" id="CHEBI:43474"/>
        <dbReference type="ChEBI" id="CHEBI:59918"/>
        <dbReference type="EC" id="3.6.1.7"/>
    </reaction>
</comment>
<name>A0A2T5MBK0_9GAMM</name>
<dbReference type="PROSITE" id="PS51160">
    <property type="entry name" value="ACYLPHOSPHATASE_3"/>
    <property type="match status" value="1"/>
</dbReference>
<evidence type="ECO:0000259" key="8">
    <source>
        <dbReference type="PROSITE" id="PS51160"/>
    </source>
</evidence>
<evidence type="ECO:0000256" key="3">
    <source>
        <dbReference type="ARBA" id="ARBA00015991"/>
    </source>
</evidence>
<evidence type="ECO:0000256" key="5">
    <source>
        <dbReference type="PROSITE-ProRule" id="PRU00520"/>
    </source>
</evidence>
<dbReference type="AlphaFoldDB" id="A0A2T5MBK0"/>
<sequence length="92" mass="10341">MTDECYRFIVTGRVQGVYFRQSTAEQARQLGLNGWVRNLPDGRVEGLVSGPGPALETLKAWMRHGPTLARVDGIQWIINDTQPDALGFEVRR</sequence>
<dbReference type="PROSITE" id="PS00150">
    <property type="entry name" value="ACYLPHOSPHATASE_1"/>
    <property type="match status" value="1"/>
</dbReference>
<reference evidence="9 10" key="1">
    <citation type="submission" date="2018-04" db="EMBL/GenBank/DDBJ databases">
        <title>Novel species isolated from glacier.</title>
        <authorList>
            <person name="Liu Q."/>
            <person name="Xin Y.-H."/>
        </authorList>
    </citation>
    <scope>NUCLEOTIDE SEQUENCE [LARGE SCALE GENOMIC DNA]</scope>
    <source>
        <strain evidence="9 10">GT1R17</strain>
    </source>
</reference>
<dbReference type="EC" id="3.6.1.7" evidence="2 5"/>
<dbReference type="Gene3D" id="3.30.70.100">
    <property type="match status" value="1"/>
</dbReference>
<dbReference type="GO" id="GO:0003998">
    <property type="term" value="F:acylphosphatase activity"/>
    <property type="evidence" value="ECO:0007669"/>
    <property type="project" value="UniProtKB-EC"/>
</dbReference>
<feature type="domain" description="Acylphosphatase-like" evidence="8">
    <location>
        <begin position="5"/>
        <end position="92"/>
    </location>
</feature>
<keyword evidence="10" id="KW-1185">Reference proteome</keyword>
<gene>
    <name evidence="9" type="ORF">CJD38_17315</name>
</gene>